<feature type="non-terminal residue" evidence="2">
    <location>
        <position position="201"/>
    </location>
</feature>
<keyword evidence="3" id="KW-1185">Reference proteome</keyword>
<protein>
    <recommendedName>
        <fullName evidence="1">HAT C-terminal dimerisation domain-containing protein</fullName>
    </recommendedName>
</protein>
<name>A0A0D0DI64_9AGAM</name>
<feature type="domain" description="HAT C-terminal dimerisation" evidence="1">
    <location>
        <begin position="90"/>
        <end position="169"/>
    </location>
</feature>
<dbReference type="PANTHER" id="PTHR47611:SF1">
    <property type="entry name" value="CCHC-TYPE DOMAIN-CONTAINING PROTEIN"/>
    <property type="match status" value="1"/>
</dbReference>
<dbReference type="SUPFAM" id="SSF53098">
    <property type="entry name" value="Ribonuclease H-like"/>
    <property type="match status" value="1"/>
</dbReference>
<accession>A0A0D0DI64</accession>
<evidence type="ECO:0000313" key="2">
    <source>
        <dbReference type="EMBL" id="KIK81224.1"/>
    </source>
</evidence>
<dbReference type="OrthoDB" id="3262464at2759"/>
<gene>
    <name evidence="2" type="ORF">PAXRUDRAFT_90310</name>
</gene>
<dbReference type="Proteomes" id="UP000054538">
    <property type="component" value="Unassembled WGS sequence"/>
</dbReference>
<dbReference type="InParanoid" id="A0A0D0DI64"/>
<dbReference type="InterPro" id="IPR012337">
    <property type="entry name" value="RNaseH-like_sf"/>
</dbReference>
<sequence>MAWGGPAKKKEECAAGNPDAKDWYDKALKVVEEIMMEYWNDSHKDIHATTKKPTNKEDSQALQVESEFNRHCCMLVNNAGHQQEGWASELCRYLGDLLHNVSKDTDMIQWWSKHSSTFPTLACMARDICAIPASSVPCERLFSASAEIATDQQSHLDAEKFEELQVLKSAWQDSVMDFAAANSAHIDEVRLEEFQELLVYD</sequence>
<dbReference type="PANTHER" id="PTHR47611">
    <property type="entry name" value="HAT DIMERISATION DOMAIN, C-TERMINAL"/>
    <property type="match status" value="1"/>
</dbReference>
<dbReference type="HOGENOM" id="CLU_009123_9_0_1"/>
<dbReference type="InterPro" id="IPR008906">
    <property type="entry name" value="HATC_C_dom"/>
</dbReference>
<reference evidence="2 3" key="1">
    <citation type="submission" date="2014-04" db="EMBL/GenBank/DDBJ databases">
        <authorList>
            <consortium name="DOE Joint Genome Institute"/>
            <person name="Kuo A."/>
            <person name="Kohler A."/>
            <person name="Jargeat P."/>
            <person name="Nagy L.G."/>
            <person name="Floudas D."/>
            <person name="Copeland A."/>
            <person name="Barry K.W."/>
            <person name="Cichocki N."/>
            <person name="Veneault-Fourrey C."/>
            <person name="LaButti K."/>
            <person name="Lindquist E.A."/>
            <person name="Lipzen A."/>
            <person name="Lundell T."/>
            <person name="Morin E."/>
            <person name="Murat C."/>
            <person name="Sun H."/>
            <person name="Tunlid A."/>
            <person name="Henrissat B."/>
            <person name="Grigoriev I.V."/>
            <person name="Hibbett D.S."/>
            <person name="Martin F."/>
            <person name="Nordberg H.P."/>
            <person name="Cantor M.N."/>
            <person name="Hua S.X."/>
        </authorList>
    </citation>
    <scope>NUCLEOTIDE SEQUENCE [LARGE SCALE GENOMIC DNA]</scope>
    <source>
        <strain evidence="2 3">Ve08.2h10</strain>
    </source>
</reference>
<proteinExistence type="predicted"/>
<reference evidence="3" key="2">
    <citation type="submission" date="2015-01" db="EMBL/GenBank/DDBJ databases">
        <title>Evolutionary Origins and Diversification of the Mycorrhizal Mutualists.</title>
        <authorList>
            <consortium name="DOE Joint Genome Institute"/>
            <consortium name="Mycorrhizal Genomics Consortium"/>
            <person name="Kohler A."/>
            <person name="Kuo A."/>
            <person name="Nagy L.G."/>
            <person name="Floudas D."/>
            <person name="Copeland A."/>
            <person name="Barry K.W."/>
            <person name="Cichocki N."/>
            <person name="Veneault-Fourrey C."/>
            <person name="LaButti K."/>
            <person name="Lindquist E.A."/>
            <person name="Lipzen A."/>
            <person name="Lundell T."/>
            <person name="Morin E."/>
            <person name="Murat C."/>
            <person name="Riley R."/>
            <person name="Ohm R."/>
            <person name="Sun H."/>
            <person name="Tunlid A."/>
            <person name="Henrissat B."/>
            <person name="Grigoriev I.V."/>
            <person name="Hibbett D.S."/>
            <person name="Martin F."/>
        </authorList>
    </citation>
    <scope>NUCLEOTIDE SEQUENCE [LARGE SCALE GENOMIC DNA]</scope>
    <source>
        <strain evidence="3">Ve08.2h10</strain>
    </source>
</reference>
<evidence type="ECO:0000313" key="3">
    <source>
        <dbReference type="Proteomes" id="UP000054538"/>
    </source>
</evidence>
<dbReference type="GO" id="GO:0046983">
    <property type="term" value="F:protein dimerization activity"/>
    <property type="evidence" value="ECO:0007669"/>
    <property type="project" value="InterPro"/>
</dbReference>
<evidence type="ECO:0000259" key="1">
    <source>
        <dbReference type="Pfam" id="PF05699"/>
    </source>
</evidence>
<dbReference type="AlphaFoldDB" id="A0A0D0DI64"/>
<dbReference type="EMBL" id="KN825838">
    <property type="protein sequence ID" value="KIK81224.1"/>
    <property type="molecule type" value="Genomic_DNA"/>
</dbReference>
<organism evidence="2 3">
    <name type="scientific">Paxillus rubicundulus Ve08.2h10</name>
    <dbReference type="NCBI Taxonomy" id="930991"/>
    <lineage>
        <taxon>Eukaryota</taxon>
        <taxon>Fungi</taxon>
        <taxon>Dikarya</taxon>
        <taxon>Basidiomycota</taxon>
        <taxon>Agaricomycotina</taxon>
        <taxon>Agaricomycetes</taxon>
        <taxon>Agaricomycetidae</taxon>
        <taxon>Boletales</taxon>
        <taxon>Paxilineae</taxon>
        <taxon>Paxillaceae</taxon>
        <taxon>Paxillus</taxon>
    </lineage>
</organism>
<dbReference type="Pfam" id="PF05699">
    <property type="entry name" value="Dimer_Tnp_hAT"/>
    <property type="match status" value="1"/>
</dbReference>